<keyword evidence="2" id="KW-1185">Reference proteome</keyword>
<dbReference type="AlphaFoldDB" id="A0AA39MRG6"/>
<reference evidence="1" key="1">
    <citation type="submission" date="2023-06" db="EMBL/GenBank/DDBJ databases">
        <authorList>
            <consortium name="Lawrence Berkeley National Laboratory"/>
            <person name="Ahrendt S."/>
            <person name="Sahu N."/>
            <person name="Indic B."/>
            <person name="Wong-Bajracharya J."/>
            <person name="Merenyi Z."/>
            <person name="Ke H.-M."/>
            <person name="Monk M."/>
            <person name="Kocsube S."/>
            <person name="Drula E."/>
            <person name="Lipzen A."/>
            <person name="Balint B."/>
            <person name="Henrissat B."/>
            <person name="Andreopoulos B."/>
            <person name="Martin F.M."/>
            <person name="Harder C.B."/>
            <person name="Rigling D."/>
            <person name="Ford K.L."/>
            <person name="Foster G.D."/>
            <person name="Pangilinan J."/>
            <person name="Papanicolaou A."/>
            <person name="Barry K."/>
            <person name="LaButti K."/>
            <person name="Viragh M."/>
            <person name="Koriabine M."/>
            <person name="Yan M."/>
            <person name="Riley R."/>
            <person name="Champramary S."/>
            <person name="Plett K.L."/>
            <person name="Tsai I.J."/>
            <person name="Slot J."/>
            <person name="Sipos G."/>
            <person name="Plett J."/>
            <person name="Nagy L.G."/>
            <person name="Grigoriev I.V."/>
        </authorList>
    </citation>
    <scope>NUCLEOTIDE SEQUENCE</scope>
    <source>
        <strain evidence="1">FPL87.14</strain>
    </source>
</reference>
<sequence length="107" mass="12337">MPSLANVYRRILYLALDGPRTFRRTFTARAESQQSDEEKKLIDKIISLETVERDLAIRYGMDGYIDSVEVLQEAKARASDRRDTQAIAELGQLDELLRLPVQLAKRR</sequence>
<organism evidence="1 2">
    <name type="scientific">Armillaria borealis</name>
    <dbReference type="NCBI Taxonomy" id="47425"/>
    <lineage>
        <taxon>Eukaryota</taxon>
        <taxon>Fungi</taxon>
        <taxon>Dikarya</taxon>
        <taxon>Basidiomycota</taxon>
        <taxon>Agaricomycotina</taxon>
        <taxon>Agaricomycetes</taxon>
        <taxon>Agaricomycetidae</taxon>
        <taxon>Agaricales</taxon>
        <taxon>Marasmiineae</taxon>
        <taxon>Physalacriaceae</taxon>
        <taxon>Armillaria</taxon>
    </lineage>
</organism>
<evidence type="ECO:0000313" key="2">
    <source>
        <dbReference type="Proteomes" id="UP001175226"/>
    </source>
</evidence>
<accession>A0AA39MRG6</accession>
<name>A0AA39MRG6_9AGAR</name>
<evidence type="ECO:0000313" key="1">
    <source>
        <dbReference type="EMBL" id="KAK0443314.1"/>
    </source>
</evidence>
<gene>
    <name evidence="1" type="ORF">EV421DRAFT_1903791</name>
</gene>
<dbReference type="EMBL" id="JAUEPT010000023">
    <property type="protein sequence ID" value="KAK0443314.1"/>
    <property type="molecule type" value="Genomic_DNA"/>
</dbReference>
<dbReference type="Proteomes" id="UP001175226">
    <property type="component" value="Unassembled WGS sequence"/>
</dbReference>
<protein>
    <submittedName>
        <fullName evidence="1">Uncharacterized protein</fullName>
    </submittedName>
</protein>
<comment type="caution">
    <text evidence="1">The sequence shown here is derived from an EMBL/GenBank/DDBJ whole genome shotgun (WGS) entry which is preliminary data.</text>
</comment>
<proteinExistence type="predicted"/>